<proteinExistence type="predicted"/>
<accession>A0A5M9WU33</accession>
<dbReference type="RefSeq" id="WP_123064937.1">
    <property type="nucleotide sequence ID" value="NZ_RIAS01000007.1"/>
</dbReference>
<evidence type="ECO:0000313" key="2">
    <source>
        <dbReference type="Proteomes" id="UP000323664"/>
    </source>
</evidence>
<reference evidence="1 2" key="1">
    <citation type="journal article" date="2019" name="J. Ind. Microbiol. Biotechnol.">
        <title>Paenibacillus amylolyticus 27C64 has a diverse set of carbohydrate-active enzymes and complete pectin deconstruction system.</title>
        <authorList>
            <person name="Keggi C."/>
            <person name="Doran-Peterson J."/>
        </authorList>
    </citation>
    <scope>NUCLEOTIDE SEQUENCE [LARGE SCALE GENOMIC DNA]</scope>
    <source>
        <strain evidence="1 2">27C64</strain>
    </source>
</reference>
<gene>
    <name evidence="1" type="ORF">EC604_14945</name>
</gene>
<comment type="caution">
    <text evidence="1">The sequence shown here is derived from an EMBL/GenBank/DDBJ whole genome shotgun (WGS) entry which is preliminary data.</text>
</comment>
<sequence length="331" mass="37344">MQPQQLEKAELFVANTLILKKPFKWQHPIMRRLAALLYVVENKSIDPEAIQQSNDLMKQHTKRFSAFRGPSSFHIAAMLSLTTDQLTRLQHTIQVHDLMKEIKFRNSDYLVMAAYQIAAQVPPDQFQHTVERAKSFYDRMKEEHPFLTGHDDYIFTAMLAFSDLEVDTAIAHMEQFYRELKPNFSAKNSVQTLTHILVIGDGGPEVSERLLALSEAFRSRNLRMDKTYTLPSLALFALLPAEIDLLVDQVVETYDWLRIQEGFGAWSINKQELLLFSSALTALQHVERLQNEILTSSMSTTITNIIAAQQAAMNAAVAGAAAAAATSSTQS</sequence>
<name>A0A5M9WU33_PAEAM</name>
<protein>
    <submittedName>
        <fullName evidence="1">DUF4003 family protein</fullName>
    </submittedName>
</protein>
<evidence type="ECO:0000313" key="1">
    <source>
        <dbReference type="EMBL" id="KAA8785140.1"/>
    </source>
</evidence>
<dbReference type="AlphaFoldDB" id="A0A5M9WU33"/>
<dbReference type="OrthoDB" id="1778393at2"/>
<dbReference type="Pfam" id="PF13170">
    <property type="entry name" value="DUF4003"/>
    <property type="match status" value="1"/>
</dbReference>
<dbReference type="Proteomes" id="UP000323664">
    <property type="component" value="Unassembled WGS sequence"/>
</dbReference>
<organism evidence="1 2">
    <name type="scientific">Paenibacillus amylolyticus</name>
    <dbReference type="NCBI Taxonomy" id="1451"/>
    <lineage>
        <taxon>Bacteria</taxon>
        <taxon>Bacillati</taxon>
        <taxon>Bacillota</taxon>
        <taxon>Bacilli</taxon>
        <taxon>Bacillales</taxon>
        <taxon>Paenibacillaceae</taxon>
        <taxon>Paenibacillus</taxon>
    </lineage>
</organism>
<dbReference type="InterPro" id="IPR025062">
    <property type="entry name" value="DUF4003"/>
</dbReference>
<dbReference type="EMBL" id="RIAS01000007">
    <property type="protein sequence ID" value="KAA8785140.1"/>
    <property type="molecule type" value="Genomic_DNA"/>
</dbReference>